<dbReference type="PANTHER" id="PTHR30023:SF0">
    <property type="entry name" value="PENICILLIN-SENSITIVE CARBOXYPEPTIDASE A"/>
    <property type="match status" value="1"/>
</dbReference>
<name>A0A2G9C8F6_9BURK</name>
<dbReference type="GO" id="GO:0000270">
    <property type="term" value="P:peptidoglycan metabolic process"/>
    <property type="evidence" value="ECO:0007669"/>
    <property type="project" value="TreeGrafter"/>
</dbReference>
<organism evidence="3 4">
    <name type="scientific">Roseateles chitinivorans</name>
    <dbReference type="NCBI Taxonomy" id="2917965"/>
    <lineage>
        <taxon>Bacteria</taxon>
        <taxon>Pseudomonadati</taxon>
        <taxon>Pseudomonadota</taxon>
        <taxon>Betaproteobacteria</taxon>
        <taxon>Burkholderiales</taxon>
        <taxon>Sphaerotilaceae</taxon>
        <taxon>Roseateles</taxon>
    </lineage>
</organism>
<reference evidence="3 4" key="1">
    <citation type="submission" date="2017-11" db="EMBL/GenBank/DDBJ databases">
        <title>Draft genome sequence of Mitsuaria sp. HWN-4.</title>
        <authorList>
            <person name="Gundlapally S.R."/>
        </authorList>
    </citation>
    <scope>NUCLEOTIDE SEQUENCE [LARGE SCALE GENOMIC DNA]</scope>
    <source>
        <strain evidence="3 4">HWN-4</strain>
    </source>
</reference>
<sequence length="570" mass="61051">MGAKPHHHETAGELIQFHDLLLVNRTRRPGTPPTTEARPLAIDLLRAVNDLQARDDFEVLGTSPICCIRPDECLSRAYNLWECKGAGTIQSPLMRSITALALLAAALATTGCATFIDTPPAPVQTALREAGVPATSLAVVAYPLEAPGTGLRLNADRPMAPASTMKTITAVVALDRLGPNSRGQTQLLAAGEVRDGRLDGPLVLKGGADADLDWPALWAMLREVRERHGVRDLAGGIVVDRGLFNPARLDIDAPRFDEQAEFPYNVIPDALHLNGSLLQYDLAADDRGLSVRPFPQFGGLAIDTSAVTLNDRPCKDWDDGWMPSRFEPLPGGGARLVLAGEFPRGCQVTQSLNVLDRQWETAQALRQLWGALGGTLSGEIREGATPESARVLAQHRDRPLAELLRPVMKASDNALARLLFLRLGAAAAQPGEDTRQAAARVVRDWFAAQQIDTTGMTLENGSGLSRAERATAAQLAAMLRASARGPHGPELLATLPVAGVDGTLARRLKGTAAEGRARMKTGTLRDVVALAGYVPDSTGRTWIVVAIVNDDQAMKARPAIDALVDWVARR</sequence>
<comment type="similarity">
    <text evidence="1">Belongs to the peptidase S13 family.</text>
</comment>
<accession>A0A2G9C8F6</accession>
<evidence type="ECO:0000256" key="1">
    <source>
        <dbReference type="ARBA" id="ARBA00006096"/>
    </source>
</evidence>
<evidence type="ECO:0000313" key="4">
    <source>
        <dbReference type="Proteomes" id="UP000231501"/>
    </source>
</evidence>
<dbReference type="InterPro" id="IPR012338">
    <property type="entry name" value="Beta-lactam/transpept-like"/>
</dbReference>
<evidence type="ECO:0000313" key="3">
    <source>
        <dbReference type="EMBL" id="PIM52655.1"/>
    </source>
</evidence>
<dbReference type="GO" id="GO:0006508">
    <property type="term" value="P:proteolysis"/>
    <property type="evidence" value="ECO:0007669"/>
    <property type="project" value="InterPro"/>
</dbReference>
<keyword evidence="4" id="KW-1185">Reference proteome</keyword>
<dbReference type="AlphaFoldDB" id="A0A2G9C8F6"/>
<proteinExistence type="inferred from homology"/>
<keyword evidence="3" id="KW-0121">Carboxypeptidase</keyword>
<dbReference type="PRINTS" id="PR00922">
    <property type="entry name" value="DADACBPTASE3"/>
</dbReference>
<protein>
    <submittedName>
        <fullName evidence="3">D-alanyl-D-alanine carboxypeptidase/D-alanyl-D-alanine-endopeptidase</fullName>
    </submittedName>
</protein>
<dbReference type="InterPro" id="IPR000667">
    <property type="entry name" value="Peptidase_S13"/>
</dbReference>
<dbReference type="EMBL" id="PEOG01000033">
    <property type="protein sequence ID" value="PIM52655.1"/>
    <property type="molecule type" value="Genomic_DNA"/>
</dbReference>
<dbReference type="GO" id="GO:0004185">
    <property type="term" value="F:serine-type carboxypeptidase activity"/>
    <property type="evidence" value="ECO:0007669"/>
    <property type="project" value="InterPro"/>
</dbReference>
<gene>
    <name evidence="3" type="primary">dacB</name>
    <name evidence="3" type="ORF">CS062_13450</name>
</gene>
<dbReference type="Gene3D" id="3.40.710.10">
    <property type="entry name" value="DD-peptidase/beta-lactamase superfamily"/>
    <property type="match status" value="2"/>
</dbReference>
<keyword evidence="3" id="KW-0645">Protease</keyword>
<comment type="caution">
    <text evidence="3">The sequence shown here is derived from an EMBL/GenBank/DDBJ whole genome shotgun (WGS) entry which is preliminary data.</text>
</comment>
<keyword evidence="2" id="KW-0378">Hydrolase</keyword>
<dbReference type="NCBIfam" id="TIGR00666">
    <property type="entry name" value="PBP4"/>
    <property type="match status" value="1"/>
</dbReference>
<dbReference type="Pfam" id="PF02113">
    <property type="entry name" value="Peptidase_S13"/>
    <property type="match status" value="1"/>
</dbReference>
<dbReference type="Proteomes" id="UP000231501">
    <property type="component" value="Unassembled WGS sequence"/>
</dbReference>
<dbReference type="PANTHER" id="PTHR30023">
    <property type="entry name" value="D-ALANYL-D-ALANINE CARBOXYPEPTIDASE"/>
    <property type="match status" value="1"/>
</dbReference>
<evidence type="ECO:0000256" key="2">
    <source>
        <dbReference type="ARBA" id="ARBA00022801"/>
    </source>
</evidence>
<dbReference type="Gene3D" id="3.50.80.20">
    <property type="entry name" value="D-Ala-D-Ala carboxypeptidase C, peptidase S13"/>
    <property type="match status" value="1"/>
</dbReference>
<dbReference type="SUPFAM" id="SSF56601">
    <property type="entry name" value="beta-lactamase/transpeptidase-like"/>
    <property type="match status" value="1"/>
</dbReference>